<evidence type="ECO:0000313" key="2">
    <source>
        <dbReference type="Proteomes" id="UP000026962"/>
    </source>
</evidence>
<dbReference type="AlphaFoldDB" id="A0A0E0KN33"/>
<reference evidence="1" key="2">
    <citation type="submission" date="2018-05" db="EMBL/GenBank/DDBJ databases">
        <title>OpunRS2 (Oryza punctata Reference Sequence Version 2).</title>
        <authorList>
            <person name="Zhang J."/>
            <person name="Kudrna D."/>
            <person name="Lee S."/>
            <person name="Talag J."/>
            <person name="Welchert J."/>
            <person name="Wing R.A."/>
        </authorList>
    </citation>
    <scope>NUCLEOTIDE SEQUENCE [LARGE SCALE GENOMIC DNA]</scope>
</reference>
<dbReference type="InterPro" id="IPR051266">
    <property type="entry name" value="CLCR"/>
</dbReference>
<evidence type="ECO:0008006" key="3">
    <source>
        <dbReference type="Google" id="ProtNLM"/>
    </source>
</evidence>
<name>A0A0E0KN33_ORYPU</name>
<accession>A0A0E0KN33</accession>
<protein>
    <recommendedName>
        <fullName evidence="3">VWFA domain-containing protein</fullName>
    </recommendedName>
</protein>
<dbReference type="PANTHER" id="PTHR10579:SF112">
    <property type="entry name" value="OS04G0198300 PROTEIN"/>
    <property type="match status" value="1"/>
</dbReference>
<sequence>MNQLPPARAYAKVDEDIPVMVSITVPSGMSVQRKPVDLVVVLHVRSDWKVSKNCMKLLKEAVSIVAEMLGDDDRLAILPVQPSLALMSAAESREAASTVSTMVIKSDSLEEKRSRANTLVAQLQSAESILFARGQEDKENRAGHIIVISNTGDAGVASVESLLHPWRFPSVHAFGFRDSHNASTMHKIIANSCDCTYAILDDEHGNTTDAFRSTVRRITSSVSIDVKLVCEGNNVVLSSIQAPLVCYFISSDKKAATIWASVHPDPVANSVATTNYIVNLRNTGQSTLFLDQVPNLLKVENVKNDNQLPSSSVENAVVAIHEEVAAEMVRLEAITVVDRISANDNYDWEQRHATADELRGWWTMTRHNKLYAKVDWKAIPIYRLAAEIQEMEIRLYNDYLWREYMLSWLSHQRWQLPLPSLFIDRQATNDVPVQLEIVAKQLGGTDLADRNRPKHGIAVLARVKVPETGLAKQKTQFVDLVVVLDVGCRDMETEREARERLQILSEAMGVILDKLKHKDRLAIIPVQSSLTKHGASLLEMSDQGREQTFTKIQSFINFVTKKSTNHATQPWREKLKSTVKLVRNCIHISSVMNSSLPTPTLPESQCATSTTAPSAQAAADGVTCKLSEVLVMTAIEWYMCLRDYHPAIEKIV</sequence>
<dbReference type="EnsemblPlants" id="OPUNC04G03540.1">
    <property type="protein sequence ID" value="OPUNC04G03540.1"/>
    <property type="gene ID" value="OPUNC04G03540"/>
</dbReference>
<dbReference type="OMA" id="GIIWASA"/>
<reference evidence="1" key="1">
    <citation type="submission" date="2015-04" db="UniProtKB">
        <authorList>
            <consortium name="EnsemblPlants"/>
        </authorList>
    </citation>
    <scope>IDENTIFICATION</scope>
</reference>
<keyword evidence="2" id="KW-1185">Reference proteome</keyword>
<dbReference type="PANTHER" id="PTHR10579">
    <property type="entry name" value="CALCIUM-ACTIVATED CHLORIDE CHANNEL REGULATOR"/>
    <property type="match status" value="1"/>
</dbReference>
<dbReference type="Gramene" id="OPUNC04G03540.1">
    <property type="protein sequence ID" value="OPUNC04G03540.1"/>
    <property type="gene ID" value="OPUNC04G03540"/>
</dbReference>
<dbReference type="STRING" id="4537.A0A0E0KN33"/>
<dbReference type="HOGENOM" id="CLU_487815_0_0_1"/>
<organism evidence="1">
    <name type="scientific">Oryza punctata</name>
    <name type="common">Red rice</name>
    <dbReference type="NCBI Taxonomy" id="4537"/>
    <lineage>
        <taxon>Eukaryota</taxon>
        <taxon>Viridiplantae</taxon>
        <taxon>Streptophyta</taxon>
        <taxon>Embryophyta</taxon>
        <taxon>Tracheophyta</taxon>
        <taxon>Spermatophyta</taxon>
        <taxon>Magnoliopsida</taxon>
        <taxon>Liliopsida</taxon>
        <taxon>Poales</taxon>
        <taxon>Poaceae</taxon>
        <taxon>BOP clade</taxon>
        <taxon>Oryzoideae</taxon>
        <taxon>Oryzeae</taxon>
        <taxon>Oryzinae</taxon>
        <taxon>Oryza</taxon>
    </lineage>
</organism>
<proteinExistence type="predicted"/>
<evidence type="ECO:0000313" key="1">
    <source>
        <dbReference type="EnsemblPlants" id="OPUNC04G03540.1"/>
    </source>
</evidence>
<dbReference type="Proteomes" id="UP000026962">
    <property type="component" value="Chromosome 4"/>
</dbReference>